<gene>
    <name evidence="1" type="ORF">TSACC_21610</name>
</gene>
<dbReference type="Proteomes" id="UP000076023">
    <property type="component" value="Unassembled WGS sequence"/>
</dbReference>
<accession>A0A146G6J7</accession>
<dbReference type="InterPro" id="IPR010298">
    <property type="entry name" value="YacP-like"/>
</dbReference>
<protein>
    <recommendedName>
        <fullName evidence="3">YacP-like NYN domain-containing protein</fullName>
    </recommendedName>
</protein>
<keyword evidence="2" id="KW-1185">Reference proteome</keyword>
<dbReference type="PANTHER" id="PTHR34547">
    <property type="entry name" value="YACP-LIKE NYN DOMAIN PROTEIN"/>
    <property type="match status" value="1"/>
</dbReference>
<evidence type="ECO:0000313" key="1">
    <source>
        <dbReference type="EMBL" id="GAT33200.1"/>
    </source>
</evidence>
<dbReference type="InParanoid" id="A0A146G6J7"/>
<dbReference type="STRING" id="690879.TSACC_21610"/>
<dbReference type="OrthoDB" id="9792160at2"/>
<evidence type="ECO:0000313" key="2">
    <source>
        <dbReference type="Proteomes" id="UP000076023"/>
    </source>
</evidence>
<organism evidence="1 2">
    <name type="scientific">Terrimicrobium sacchariphilum</name>
    <dbReference type="NCBI Taxonomy" id="690879"/>
    <lineage>
        <taxon>Bacteria</taxon>
        <taxon>Pseudomonadati</taxon>
        <taxon>Verrucomicrobiota</taxon>
        <taxon>Terrimicrobiia</taxon>
        <taxon>Terrimicrobiales</taxon>
        <taxon>Terrimicrobiaceae</taxon>
        <taxon>Terrimicrobium</taxon>
    </lineage>
</organism>
<dbReference type="AlphaFoldDB" id="A0A146G6J7"/>
<name>A0A146G6J7_TERSA</name>
<sequence>MKPRVLIVDGHSMIFQWPDLTLQHAKRGVVARETLVKMLTGLQDNSDWHVAVVFDGTGVKASEESKGDGIQVFYSKADQTADSIIERLTAKYAQQYDVTVATDDILERTTVESFGAISMSAHQLREEIDFAGRELDQRLKKLRRS</sequence>
<dbReference type="RefSeq" id="WP_075078964.1">
    <property type="nucleotide sequence ID" value="NZ_BDCO01000002.1"/>
</dbReference>
<reference evidence="2" key="1">
    <citation type="journal article" date="2017" name="Genome Announc.">
        <title>Draft Genome Sequence of Terrimicrobium sacchariphilum NM-5T, a Facultative Anaerobic Soil Bacterium of the Class Spartobacteria.</title>
        <authorList>
            <person name="Qiu Y.L."/>
            <person name="Tourlousse D.M."/>
            <person name="Matsuura N."/>
            <person name="Ohashi A."/>
            <person name="Sekiguchi Y."/>
        </authorList>
    </citation>
    <scope>NUCLEOTIDE SEQUENCE [LARGE SCALE GENOMIC DNA]</scope>
    <source>
        <strain evidence="2">NM-5</strain>
    </source>
</reference>
<dbReference type="EMBL" id="BDCO01000002">
    <property type="protein sequence ID" value="GAT33200.1"/>
    <property type="molecule type" value="Genomic_DNA"/>
</dbReference>
<dbReference type="Pfam" id="PF05991">
    <property type="entry name" value="NYN_YacP"/>
    <property type="match status" value="1"/>
</dbReference>
<dbReference type="PANTHER" id="PTHR34547:SF1">
    <property type="entry name" value="YACP-LIKE NYN DOMAIN PROTEIN"/>
    <property type="match status" value="1"/>
</dbReference>
<evidence type="ECO:0008006" key="3">
    <source>
        <dbReference type="Google" id="ProtNLM"/>
    </source>
</evidence>
<comment type="caution">
    <text evidence="1">The sequence shown here is derived from an EMBL/GenBank/DDBJ whole genome shotgun (WGS) entry which is preliminary data.</text>
</comment>
<proteinExistence type="predicted"/>